<organism evidence="10 11">
    <name type="scientific">Astatotilapia calliptera</name>
    <name type="common">Eastern happy</name>
    <name type="synonym">Chromis callipterus</name>
    <dbReference type="NCBI Taxonomy" id="8154"/>
    <lineage>
        <taxon>Eukaryota</taxon>
        <taxon>Metazoa</taxon>
        <taxon>Chordata</taxon>
        <taxon>Craniata</taxon>
        <taxon>Vertebrata</taxon>
        <taxon>Euteleostomi</taxon>
        <taxon>Actinopterygii</taxon>
        <taxon>Neopterygii</taxon>
        <taxon>Teleostei</taxon>
        <taxon>Neoteleostei</taxon>
        <taxon>Acanthomorphata</taxon>
        <taxon>Ovalentaria</taxon>
        <taxon>Cichlomorphae</taxon>
        <taxon>Cichliformes</taxon>
        <taxon>Cichlidae</taxon>
        <taxon>African cichlids</taxon>
        <taxon>Pseudocrenilabrinae</taxon>
        <taxon>Haplochromini</taxon>
        <taxon>Astatotilapia</taxon>
    </lineage>
</organism>
<dbReference type="PANTHER" id="PTHR19433">
    <property type="entry name" value="T-CELL RECEPTOR ALPHA CHAIN V REGION-RELATED"/>
    <property type="match status" value="1"/>
</dbReference>
<evidence type="ECO:0000313" key="10">
    <source>
        <dbReference type="Ensembl" id="ENSACLP00000075177.1"/>
    </source>
</evidence>
<dbReference type="PANTHER" id="PTHR19433:SF133">
    <property type="entry name" value="IMMUNE-TYPE RECEPTOR 5 PRECURSOR-RELATED"/>
    <property type="match status" value="1"/>
</dbReference>
<evidence type="ECO:0000256" key="7">
    <source>
        <dbReference type="ARBA" id="ARBA00023180"/>
    </source>
</evidence>
<dbReference type="InterPro" id="IPR052051">
    <property type="entry name" value="TCR_complex_component"/>
</dbReference>
<dbReference type="CDD" id="cd00099">
    <property type="entry name" value="IgV"/>
    <property type="match status" value="1"/>
</dbReference>
<keyword evidence="4" id="KW-0391">Immunity</keyword>
<gene>
    <name evidence="10" type="primary">GRXCR2</name>
</gene>
<dbReference type="Proteomes" id="UP000265100">
    <property type="component" value="Chromosome 2"/>
</dbReference>
<evidence type="ECO:0000256" key="4">
    <source>
        <dbReference type="ARBA" id="ARBA00022859"/>
    </source>
</evidence>
<protein>
    <recommendedName>
        <fullName evidence="9">Ig-like domain-containing protein</fullName>
    </recommendedName>
</protein>
<comment type="subcellular location">
    <subcellularLocation>
        <location evidence="1">Cell membrane</location>
    </subcellularLocation>
</comment>
<keyword evidence="11" id="KW-1185">Reference proteome</keyword>
<keyword evidence="3" id="KW-0732">Signal</keyword>
<dbReference type="Ensembl" id="ENSACLT00000062909.1">
    <property type="protein sequence ID" value="ENSACLP00000075177.1"/>
    <property type="gene ID" value="ENSACLG00000029461.1"/>
</dbReference>
<dbReference type="InterPro" id="IPR013106">
    <property type="entry name" value="Ig_V-set"/>
</dbReference>
<reference evidence="10" key="1">
    <citation type="submission" date="2018-05" db="EMBL/GenBank/DDBJ databases">
        <authorList>
            <person name="Datahose"/>
        </authorList>
    </citation>
    <scope>NUCLEOTIDE SEQUENCE</scope>
</reference>
<evidence type="ECO:0000256" key="8">
    <source>
        <dbReference type="SAM" id="Phobius"/>
    </source>
</evidence>
<dbReference type="SMART" id="SM00409">
    <property type="entry name" value="IG"/>
    <property type="match status" value="1"/>
</dbReference>
<reference evidence="10" key="2">
    <citation type="submission" date="2025-08" db="UniProtKB">
        <authorList>
            <consortium name="Ensembl"/>
        </authorList>
    </citation>
    <scope>IDENTIFICATION</scope>
</reference>
<sequence length="217" mass="24332">TGNTQRTKYTFVKEKVHPGDSVTLQCSVLSSSNRKTCPGGHNVFWFREANTSHPSIIYTAGNRHHECEKRSETEQSCVYRLSKNISSSDSGTYYCAVATCGEILFGNATKQQMEQAAGLEFIALMIAIICLIISVILNIIFICCRTPRAACKQFQKKSSSQERQDDLRQTVDSSPEGEYDLNYAALHFSGSKATRGKKRKNELETEESVYSQVKCRM</sequence>
<dbReference type="PROSITE" id="PS50835">
    <property type="entry name" value="IG_LIKE"/>
    <property type="match status" value="1"/>
</dbReference>
<feature type="transmembrane region" description="Helical" evidence="8">
    <location>
        <begin position="121"/>
        <end position="142"/>
    </location>
</feature>
<proteinExistence type="predicted"/>
<reference evidence="10" key="3">
    <citation type="submission" date="2025-09" db="UniProtKB">
        <authorList>
            <consortium name="Ensembl"/>
        </authorList>
    </citation>
    <scope>IDENTIFICATION</scope>
</reference>
<dbReference type="InterPro" id="IPR007110">
    <property type="entry name" value="Ig-like_dom"/>
</dbReference>
<dbReference type="SUPFAM" id="SSF48726">
    <property type="entry name" value="Immunoglobulin"/>
    <property type="match status" value="1"/>
</dbReference>
<evidence type="ECO:0000259" key="9">
    <source>
        <dbReference type="PROSITE" id="PS50835"/>
    </source>
</evidence>
<keyword evidence="8" id="KW-0812">Transmembrane</keyword>
<dbReference type="GO" id="GO:0005886">
    <property type="term" value="C:plasma membrane"/>
    <property type="evidence" value="ECO:0007669"/>
    <property type="project" value="UniProtKB-SubCell"/>
</dbReference>
<keyword evidence="7" id="KW-0325">Glycoprotein</keyword>
<dbReference type="GeneTree" id="ENSGT01030000234530"/>
<keyword evidence="5 8" id="KW-0472">Membrane</keyword>
<dbReference type="AlphaFoldDB" id="A0AAX7V289"/>
<name>A0AAX7V289_ASTCA</name>
<keyword evidence="8" id="KW-1133">Transmembrane helix</keyword>
<dbReference type="InterPro" id="IPR003599">
    <property type="entry name" value="Ig_sub"/>
</dbReference>
<dbReference type="Pfam" id="PF07686">
    <property type="entry name" value="V-set"/>
    <property type="match status" value="1"/>
</dbReference>
<dbReference type="Gene3D" id="2.60.40.10">
    <property type="entry name" value="Immunoglobulins"/>
    <property type="match status" value="1"/>
</dbReference>
<dbReference type="InterPro" id="IPR013783">
    <property type="entry name" value="Ig-like_fold"/>
</dbReference>
<keyword evidence="6" id="KW-1015">Disulfide bond</keyword>
<evidence type="ECO:0000256" key="5">
    <source>
        <dbReference type="ARBA" id="ARBA00023136"/>
    </source>
</evidence>
<evidence type="ECO:0000313" key="11">
    <source>
        <dbReference type="Proteomes" id="UP000265100"/>
    </source>
</evidence>
<keyword evidence="2" id="KW-1003">Cell membrane</keyword>
<accession>A0AAX7V289</accession>
<dbReference type="SMART" id="SM00406">
    <property type="entry name" value="IGv"/>
    <property type="match status" value="1"/>
</dbReference>
<evidence type="ECO:0000256" key="2">
    <source>
        <dbReference type="ARBA" id="ARBA00022475"/>
    </source>
</evidence>
<evidence type="ECO:0000256" key="6">
    <source>
        <dbReference type="ARBA" id="ARBA00023157"/>
    </source>
</evidence>
<dbReference type="InterPro" id="IPR036179">
    <property type="entry name" value="Ig-like_dom_sf"/>
</dbReference>
<evidence type="ECO:0000256" key="3">
    <source>
        <dbReference type="ARBA" id="ARBA00022729"/>
    </source>
</evidence>
<evidence type="ECO:0000256" key="1">
    <source>
        <dbReference type="ARBA" id="ARBA00004236"/>
    </source>
</evidence>
<feature type="domain" description="Ig-like" evidence="9">
    <location>
        <begin position="1"/>
        <end position="97"/>
    </location>
</feature>
<dbReference type="GO" id="GO:0002376">
    <property type="term" value="P:immune system process"/>
    <property type="evidence" value="ECO:0007669"/>
    <property type="project" value="UniProtKB-KW"/>
</dbReference>
<dbReference type="GO" id="GO:0009617">
    <property type="term" value="P:response to bacterium"/>
    <property type="evidence" value="ECO:0007669"/>
    <property type="project" value="TreeGrafter"/>
</dbReference>